<sequence>MAKQLEVRWLVFVLLAVTNLQCCVFGKQQQQQENVPCYFIFGDSFAVNGNDNGLDAYKANYLPYGIDFPAGPTGRFSNGKTMVDVLAEKVGLKDYIPPFRKVGNGSEILKGVNYASGGAIMQQETAGSKVTSISISQQIKFHRKIVRRIGNILGSKNKTNDYLQKCLYSVGIGSNDYLVDYYTPLNNGSEPTRKFPSEAYAEELVDGYLFNHLNNLYRSGARKIAIFGLGPLGCSPAVVKIYATNQHCISVIDTDIHIFNSRISMVVDRFNKNYKNAKFTYINIYDLTSTNVLPGFKQTQVPCCETDYDGACYPKTTRCQNVNDYFYWDGYRPTEAANIILANLAYNASVPENAHPYNIQQLIA</sequence>
<evidence type="ECO:0000256" key="6">
    <source>
        <dbReference type="ARBA" id="ARBA00022963"/>
    </source>
</evidence>
<dbReference type="Pfam" id="PF00657">
    <property type="entry name" value="Lipase_GDSL"/>
    <property type="match status" value="1"/>
</dbReference>
<feature type="signal peptide" evidence="8">
    <location>
        <begin position="1"/>
        <end position="22"/>
    </location>
</feature>
<keyword evidence="5" id="KW-0378">Hydrolase</keyword>
<evidence type="ECO:0000256" key="4">
    <source>
        <dbReference type="ARBA" id="ARBA00022729"/>
    </source>
</evidence>
<name>A0ABQ9KI73_HEVBR</name>
<dbReference type="EMBL" id="JARPOI010000018">
    <property type="protein sequence ID" value="KAJ9135962.1"/>
    <property type="molecule type" value="Genomic_DNA"/>
</dbReference>
<dbReference type="InterPro" id="IPR001087">
    <property type="entry name" value="GDSL"/>
</dbReference>
<dbReference type="Proteomes" id="UP001174677">
    <property type="component" value="Chromosome 18"/>
</dbReference>
<dbReference type="PANTHER" id="PTHR45650:SF3">
    <property type="entry name" value="OS01G0748500 PROTEIN"/>
    <property type="match status" value="1"/>
</dbReference>
<keyword evidence="10" id="KW-1185">Reference proteome</keyword>
<evidence type="ECO:0000313" key="9">
    <source>
        <dbReference type="EMBL" id="KAJ9135962.1"/>
    </source>
</evidence>
<evidence type="ECO:0000313" key="10">
    <source>
        <dbReference type="Proteomes" id="UP001174677"/>
    </source>
</evidence>
<keyword evidence="3" id="KW-0964">Secreted</keyword>
<dbReference type="InterPro" id="IPR051238">
    <property type="entry name" value="GDSL_esterase/lipase"/>
</dbReference>
<dbReference type="SUPFAM" id="SSF52266">
    <property type="entry name" value="SGNH hydrolase"/>
    <property type="match status" value="1"/>
</dbReference>
<evidence type="ECO:0000256" key="5">
    <source>
        <dbReference type="ARBA" id="ARBA00022801"/>
    </source>
</evidence>
<keyword evidence="7" id="KW-0443">Lipid metabolism</keyword>
<reference evidence="9 10" key="1">
    <citation type="journal article" date="2023" name="Plant Biotechnol. J.">
        <title>Chromosome-level wild Hevea brasiliensis genome provides new tools for genomic-assisted breeding and valuable loci to elevate rubber yield.</title>
        <authorList>
            <person name="Cheng H."/>
            <person name="Song X."/>
            <person name="Hu Y."/>
            <person name="Wu T."/>
            <person name="Yang Q."/>
            <person name="An Z."/>
            <person name="Feng S."/>
            <person name="Deng Z."/>
            <person name="Wu W."/>
            <person name="Zeng X."/>
            <person name="Tu M."/>
            <person name="Wang X."/>
            <person name="Huang H."/>
        </authorList>
    </citation>
    <scope>NUCLEOTIDE SEQUENCE [LARGE SCALE GENOMIC DNA]</scope>
    <source>
        <strain evidence="9">MT/VB/25A 57/8</strain>
    </source>
</reference>
<dbReference type="Gene3D" id="3.40.50.1110">
    <property type="entry name" value="SGNH hydrolase"/>
    <property type="match status" value="1"/>
</dbReference>
<feature type="chain" id="PRO_5045711458" evidence="8">
    <location>
        <begin position="23"/>
        <end position="364"/>
    </location>
</feature>
<evidence type="ECO:0000256" key="3">
    <source>
        <dbReference type="ARBA" id="ARBA00022525"/>
    </source>
</evidence>
<evidence type="ECO:0000256" key="7">
    <source>
        <dbReference type="ARBA" id="ARBA00023098"/>
    </source>
</evidence>
<evidence type="ECO:0000256" key="2">
    <source>
        <dbReference type="ARBA" id="ARBA00008668"/>
    </source>
</evidence>
<comment type="caution">
    <text evidence="9">The sequence shown here is derived from an EMBL/GenBank/DDBJ whole genome shotgun (WGS) entry which is preliminary data.</text>
</comment>
<comment type="similarity">
    <text evidence="2">Belongs to the 'GDSL' lipolytic enzyme family.</text>
</comment>
<accession>A0ABQ9KI73</accession>
<comment type="subcellular location">
    <subcellularLocation>
        <location evidence="1">Secreted</location>
    </subcellularLocation>
</comment>
<keyword evidence="4 8" id="KW-0732">Signal</keyword>
<evidence type="ECO:0000256" key="8">
    <source>
        <dbReference type="SAM" id="SignalP"/>
    </source>
</evidence>
<dbReference type="InterPro" id="IPR036514">
    <property type="entry name" value="SGNH_hydro_sf"/>
</dbReference>
<dbReference type="PANTHER" id="PTHR45650">
    <property type="entry name" value="GDSL-LIKE LIPASE/ACYLHYDROLASE-RELATED"/>
    <property type="match status" value="1"/>
</dbReference>
<dbReference type="CDD" id="cd01837">
    <property type="entry name" value="SGNH_plant_lipase_like"/>
    <property type="match status" value="1"/>
</dbReference>
<evidence type="ECO:0000256" key="1">
    <source>
        <dbReference type="ARBA" id="ARBA00004613"/>
    </source>
</evidence>
<protein>
    <submittedName>
        <fullName evidence="9">Uncharacterized protein</fullName>
    </submittedName>
</protein>
<dbReference type="InterPro" id="IPR035669">
    <property type="entry name" value="SGNH_plant_lipase-like"/>
</dbReference>
<gene>
    <name evidence="9" type="ORF">P3X46_033080</name>
</gene>
<proteinExistence type="inferred from homology"/>
<organism evidence="9 10">
    <name type="scientific">Hevea brasiliensis</name>
    <name type="common">Para rubber tree</name>
    <name type="synonym">Siphonia brasiliensis</name>
    <dbReference type="NCBI Taxonomy" id="3981"/>
    <lineage>
        <taxon>Eukaryota</taxon>
        <taxon>Viridiplantae</taxon>
        <taxon>Streptophyta</taxon>
        <taxon>Embryophyta</taxon>
        <taxon>Tracheophyta</taxon>
        <taxon>Spermatophyta</taxon>
        <taxon>Magnoliopsida</taxon>
        <taxon>eudicotyledons</taxon>
        <taxon>Gunneridae</taxon>
        <taxon>Pentapetalae</taxon>
        <taxon>rosids</taxon>
        <taxon>fabids</taxon>
        <taxon>Malpighiales</taxon>
        <taxon>Euphorbiaceae</taxon>
        <taxon>Crotonoideae</taxon>
        <taxon>Micrandreae</taxon>
        <taxon>Hevea</taxon>
    </lineage>
</organism>
<keyword evidence="6" id="KW-0442">Lipid degradation</keyword>